<reference evidence="1" key="2">
    <citation type="submission" date="2020-09" db="EMBL/GenBank/DDBJ databases">
        <title>Reference genome assembly for Australian Ascochyta lentis isolate Al4.</title>
        <authorList>
            <person name="Lee R.C."/>
            <person name="Farfan-Caceres L.M."/>
            <person name="Debler J.W."/>
            <person name="Williams A.H."/>
            <person name="Henares B.M."/>
        </authorList>
    </citation>
    <scope>NUCLEOTIDE SEQUENCE</scope>
    <source>
        <strain evidence="1">Al4</strain>
    </source>
</reference>
<keyword evidence="2" id="KW-1185">Reference proteome</keyword>
<organism evidence="1 2">
    <name type="scientific">Ascochyta lentis</name>
    <dbReference type="NCBI Taxonomy" id="205686"/>
    <lineage>
        <taxon>Eukaryota</taxon>
        <taxon>Fungi</taxon>
        <taxon>Dikarya</taxon>
        <taxon>Ascomycota</taxon>
        <taxon>Pezizomycotina</taxon>
        <taxon>Dothideomycetes</taxon>
        <taxon>Pleosporomycetidae</taxon>
        <taxon>Pleosporales</taxon>
        <taxon>Pleosporineae</taxon>
        <taxon>Didymellaceae</taxon>
        <taxon>Ascochyta</taxon>
    </lineage>
</organism>
<dbReference type="Proteomes" id="UP000651452">
    <property type="component" value="Unassembled WGS sequence"/>
</dbReference>
<dbReference type="InterPro" id="IPR052895">
    <property type="entry name" value="HetReg/Transcr_Mod"/>
</dbReference>
<accession>A0A8H7IZ50</accession>
<comment type="caution">
    <text evidence="1">The sequence shown here is derived from an EMBL/GenBank/DDBJ whole genome shotgun (WGS) entry which is preliminary data.</text>
</comment>
<dbReference type="AlphaFoldDB" id="A0A8H7IZ50"/>
<dbReference type="OrthoDB" id="5416609at2759"/>
<gene>
    <name evidence="1" type="ORF">EKO04_006603</name>
</gene>
<dbReference type="EMBL" id="RZGK01000011">
    <property type="protein sequence ID" value="KAF9695340.1"/>
    <property type="molecule type" value="Genomic_DNA"/>
</dbReference>
<sequence>MELKSDFLFNLEDSLQPMFALHSVRRSYAGEDFSYSLGFLRMRQATDPRDKVYGVLALAANRYAGLLRVDYDLSVEEAYEQLTVALIKRTGHLDILSHVAPNQLQNLDVPSFVPDWTIELGKEYSTDWTERFRNRHKYNACLNHVADFTVAPRTLHIKGVLVDTIATMATRRLGSYRKTRSYRNELLDEMFKIAKPIEEGYYHGQRQTRKEAFWLTMCGGLEESSDRATPISERRLTHFQIFQSWEHWFRGPRTSYQTSDLQLRTVTDRVSSVSKGRTFFITEQGRMGWAPKNSMPGDVIAVLTGGRVPIVLRPNQGCYAVVGDAYVHGVMDGEAMVEADDLEYLELH</sequence>
<dbReference type="PANTHER" id="PTHR24148:SF73">
    <property type="entry name" value="HET DOMAIN PROTEIN (AFU_ORTHOLOGUE AFUA_8G01020)"/>
    <property type="match status" value="1"/>
</dbReference>
<proteinExistence type="predicted"/>
<name>A0A8H7IZ50_9PLEO</name>
<evidence type="ECO:0000313" key="2">
    <source>
        <dbReference type="Proteomes" id="UP000651452"/>
    </source>
</evidence>
<dbReference type="PANTHER" id="PTHR24148">
    <property type="entry name" value="ANKYRIN REPEAT DOMAIN-CONTAINING PROTEIN 39 HOMOLOG-RELATED"/>
    <property type="match status" value="1"/>
</dbReference>
<evidence type="ECO:0000313" key="1">
    <source>
        <dbReference type="EMBL" id="KAF9695340.1"/>
    </source>
</evidence>
<dbReference type="Pfam" id="PF26639">
    <property type="entry name" value="Het-6_barrel"/>
    <property type="match status" value="1"/>
</dbReference>
<protein>
    <submittedName>
        <fullName evidence="1">Uncharacterized protein</fullName>
    </submittedName>
</protein>
<reference evidence="1" key="1">
    <citation type="submission" date="2018-12" db="EMBL/GenBank/DDBJ databases">
        <authorList>
            <person name="Syme R.A."/>
            <person name="Farfan-Caceres L."/>
            <person name="Lichtenzveig J."/>
        </authorList>
    </citation>
    <scope>NUCLEOTIDE SEQUENCE</scope>
    <source>
        <strain evidence="1">Al4</strain>
    </source>
</reference>